<dbReference type="PANTHER" id="PTHR30595:SF6">
    <property type="entry name" value="SCHLAFEN ALBA-2 DOMAIN-CONTAINING PROTEIN"/>
    <property type="match status" value="1"/>
</dbReference>
<dbReference type="Pfam" id="PF04326">
    <property type="entry name" value="SLFN_AlbA_2"/>
    <property type="match status" value="1"/>
</dbReference>
<evidence type="ECO:0000313" key="2">
    <source>
        <dbReference type="EMBL" id="ONN27474.1"/>
    </source>
</evidence>
<accession>A0ABX3IJV5</accession>
<feature type="domain" description="Schlafen AlbA-2" evidence="1">
    <location>
        <begin position="26"/>
        <end position="150"/>
    </location>
</feature>
<proteinExistence type="predicted"/>
<dbReference type="Gene3D" id="3.30.950.30">
    <property type="entry name" value="Schlafen, AAA domain"/>
    <property type="match status" value="1"/>
</dbReference>
<dbReference type="Proteomes" id="UP000242616">
    <property type="component" value="Unassembled WGS sequence"/>
</dbReference>
<reference evidence="2 3" key="1">
    <citation type="submission" date="2015-06" db="EMBL/GenBank/DDBJ databases">
        <title>Genome sequencing of Thermotogales isolates from hydrothermal vents.</title>
        <authorList>
            <person name="Haverkamp T.H."/>
            <person name="Kublanov I.V."/>
            <person name="Nesbo C.L."/>
        </authorList>
    </citation>
    <scope>NUCLEOTIDE SEQUENCE [LARGE SCALE GENOMIC DNA]</scope>
    <source>
        <strain evidence="3">ik275mar</strain>
    </source>
</reference>
<name>A0ABX3IJV5_9BACT</name>
<organism evidence="2 3">
    <name type="scientific">Thermosipho affectus</name>
    <dbReference type="NCBI Taxonomy" id="660294"/>
    <lineage>
        <taxon>Bacteria</taxon>
        <taxon>Thermotogati</taxon>
        <taxon>Thermotogota</taxon>
        <taxon>Thermotogae</taxon>
        <taxon>Thermotogales</taxon>
        <taxon>Fervidobacteriaceae</taxon>
        <taxon>Thermosipho</taxon>
    </lineage>
</organism>
<evidence type="ECO:0000259" key="1">
    <source>
        <dbReference type="Pfam" id="PF04326"/>
    </source>
</evidence>
<protein>
    <recommendedName>
        <fullName evidence="1">Schlafen AlbA-2 domain-containing protein</fullName>
    </recommendedName>
</protein>
<dbReference type="RefSeq" id="WP_077198131.1">
    <property type="nucleotide sequence ID" value="NZ_LBFC01000015.1"/>
</dbReference>
<sequence length="344" mass="40461">MKNGHIEYLKSLLTNIDIKGYLKHRESSTFEFKEKFGIGSMEHYAKTMAAFANNKGGYIIFGIKDSPRLLIGINREKFNEIKQEKITDFLIEYFAPEIKWEMGIVDIGEKSFGYIFVKESLEKPVICRKTKEKLKSGEIYYRYRGQTRKIEFSELRKIIEEYKEKERQHWINLIERIARIGPTNVALVDLLNGSIETTKTPDRQLVIDKSLLDELVEKINFIEEGNFVETNGEPALRIVGEIQSTHGIIIPELDPNKDYPYLQKDLAGMLGIRLYDVQVLVWKYKLKGDKRYHLEVECGKNIIHKFSKYAFENLKNKLEKLSESDLKQFSHEYERFKRKNNKLR</sequence>
<evidence type="ECO:0000313" key="3">
    <source>
        <dbReference type="Proteomes" id="UP000242616"/>
    </source>
</evidence>
<dbReference type="PANTHER" id="PTHR30595">
    <property type="entry name" value="GLPR-RELATED TRANSCRIPTIONAL REPRESSOR"/>
    <property type="match status" value="1"/>
</dbReference>
<dbReference type="InterPro" id="IPR007421">
    <property type="entry name" value="Schlafen_AlbA_2_dom"/>
</dbReference>
<dbReference type="EMBL" id="LBFC01000015">
    <property type="protein sequence ID" value="ONN27474.1"/>
    <property type="molecule type" value="Genomic_DNA"/>
</dbReference>
<comment type="caution">
    <text evidence="2">The sequence shown here is derived from an EMBL/GenBank/DDBJ whole genome shotgun (WGS) entry which is preliminary data.</text>
</comment>
<gene>
    <name evidence="2" type="ORF">XJ44_03965</name>
</gene>
<keyword evidence="3" id="KW-1185">Reference proteome</keyword>
<dbReference type="InterPro" id="IPR038461">
    <property type="entry name" value="Schlafen_AlbA_2_dom_sf"/>
</dbReference>